<feature type="region of interest" description="Disordered" evidence="1">
    <location>
        <begin position="435"/>
        <end position="475"/>
    </location>
</feature>
<protein>
    <recommendedName>
        <fullName evidence="2">DDE-1 domain-containing protein</fullName>
    </recommendedName>
</protein>
<dbReference type="PANTHER" id="PTHR19303:SF74">
    <property type="entry name" value="POGO TRANSPOSABLE ELEMENT WITH KRAB DOMAIN"/>
    <property type="match status" value="1"/>
</dbReference>
<gene>
    <name evidence="3" type="ORF">PARMNEM_LOCUS616</name>
</gene>
<reference evidence="3 4" key="1">
    <citation type="submission" date="2023-11" db="EMBL/GenBank/DDBJ databases">
        <authorList>
            <person name="Hedman E."/>
            <person name="Englund M."/>
            <person name="Stromberg M."/>
            <person name="Nyberg Akerstrom W."/>
            <person name="Nylinder S."/>
            <person name="Jareborg N."/>
            <person name="Kallberg Y."/>
            <person name="Kronander E."/>
        </authorList>
    </citation>
    <scope>NUCLEOTIDE SEQUENCE [LARGE SCALE GENOMIC DNA]</scope>
</reference>
<dbReference type="Gene3D" id="3.30.420.10">
    <property type="entry name" value="Ribonuclease H-like superfamily/Ribonuclease H"/>
    <property type="match status" value="1"/>
</dbReference>
<proteinExistence type="predicted"/>
<dbReference type="EMBL" id="CAVLGL010000001">
    <property type="protein sequence ID" value="CAK1578551.1"/>
    <property type="molecule type" value="Genomic_DNA"/>
</dbReference>
<dbReference type="InterPro" id="IPR050863">
    <property type="entry name" value="CenT-Element_Derived"/>
</dbReference>
<dbReference type="InterPro" id="IPR004875">
    <property type="entry name" value="DDE_SF_endonuclease_dom"/>
</dbReference>
<dbReference type="Proteomes" id="UP001314205">
    <property type="component" value="Unassembled WGS sequence"/>
</dbReference>
<dbReference type="PANTHER" id="PTHR19303">
    <property type="entry name" value="TRANSPOSON"/>
    <property type="match status" value="1"/>
</dbReference>
<dbReference type="GO" id="GO:0005634">
    <property type="term" value="C:nucleus"/>
    <property type="evidence" value="ECO:0007669"/>
    <property type="project" value="TreeGrafter"/>
</dbReference>
<organism evidence="3 4">
    <name type="scientific">Parnassius mnemosyne</name>
    <name type="common">clouded apollo</name>
    <dbReference type="NCBI Taxonomy" id="213953"/>
    <lineage>
        <taxon>Eukaryota</taxon>
        <taxon>Metazoa</taxon>
        <taxon>Ecdysozoa</taxon>
        <taxon>Arthropoda</taxon>
        <taxon>Hexapoda</taxon>
        <taxon>Insecta</taxon>
        <taxon>Pterygota</taxon>
        <taxon>Neoptera</taxon>
        <taxon>Endopterygota</taxon>
        <taxon>Lepidoptera</taxon>
        <taxon>Glossata</taxon>
        <taxon>Ditrysia</taxon>
        <taxon>Papilionoidea</taxon>
        <taxon>Papilionidae</taxon>
        <taxon>Parnassiinae</taxon>
        <taxon>Parnassini</taxon>
        <taxon>Parnassius</taxon>
        <taxon>Driopa</taxon>
    </lineage>
</organism>
<sequence length="675" mass="76468">MPRIYKPEPGGKRYKRYDKNVLKQAVEDYLMGNDSIKTVAIKHNIHPSVLYRHSKGLVKSQGGQRALSLTTEEYIIKYINVCAEWGYPLDSLDLRYIVKMYLDKLGITHKRFKNNFPGPDFIQCFLNRHKDKISQRICQNIKRSRAAVSAETITKYFEELQISLADVPAANIVNYDETNLADDPGRRKIITKRGTKYPERVMNHTKASVSLMIAGSAEGQILPPYVVYKAQNLYNTWISHGPKGARYNRSASGWFDGTIFEDWVQSIVIPFFADKPGKKLLIGDNLSSHLSVDMIKLCKEQQIDFVFLPSNSTHITQPLDVAFFRPMKAAWRQILLKWKKTDGSNETSVPKGCFPKLLKKLMEAIQENAESNLKAGFKKTGIYPLDPTQVLSRIPTQSNNSSRHREAVDESVLTLLNDMRYGTMGVKELKRKRKLDVVAGKSVSESTEDYVDSEVTPGPSTSKPQRKIKKPDNSVEKENLLPKETTNLNKSIKGKGIGKKTKRKASMLMEENMGTGNAFTDKRNDIIDLNDSVLDMPVYFENDLECGGELTIENCPLSDIIIINSTAEAENTETGLNNVSQSDHAGESNCSLGNNEEEYSVAEVITETLPKMKREKIKIIENKNFLETRKNITYDQKYKNVSPEAPLIILKKTARPSKYYKDDEAILRDLLDDNI</sequence>
<accession>A0AAV1KA18</accession>
<evidence type="ECO:0000313" key="3">
    <source>
        <dbReference type="EMBL" id="CAK1578551.1"/>
    </source>
</evidence>
<comment type="caution">
    <text evidence="3">The sequence shown here is derived from an EMBL/GenBank/DDBJ whole genome shotgun (WGS) entry which is preliminary data.</text>
</comment>
<dbReference type="AlphaFoldDB" id="A0AAV1KA18"/>
<evidence type="ECO:0000259" key="2">
    <source>
        <dbReference type="Pfam" id="PF03184"/>
    </source>
</evidence>
<evidence type="ECO:0000313" key="4">
    <source>
        <dbReference type="Proteomes" id="UP001314205"/>
    </source>
</evidence>
<feature type="domain" description="DDE-1" evidence="2">
    <location>
        <begin position="208"/>
        <end position="372"/>
    </location>
</feature>
<name>A0AAV1KA18_9NEOP</name>
<dbReference type="Pfam" id="PF03184">
    <property type="entry name" value="DDE_1"/>
    <property type="match status" value="1"/>
</dbReference>
<keyword evidence="4" id="KW-1185">Reference proteome</keyword>
<evidence type="ECO:0000256" key="1">
    <source>
        <dbReference type="SAM" id="MobiDB-lite"/>
    </source>
</evidence>
<dbReference type="GO" id="GO:0003677">
    <property type="term" value="F:DNA binding"/>
    <property type="evidence" value="ECO:0007669"/>
    <property type="project" value="TreeGrafter"/>
</dbReference>
<dbReference type="InterPro" id="IPR036397">
    <property type="entry name" value="RNaseH_sf"/>
</dbReference>